<evidence type="ECO:0000313" key="2">
    <source>
        <dbReference type="EMBL" id="GLS62123.1"/>
    </source>
</evidence>
<accession>A0A512IWT1</accession>
<dbReference type="PANTHER" id="PTHR47623">
    <property type="entry name" value="OS09G0287300 PROTEIN"/>
    <property type="match status" value="1"/>
</dbReference>
<sequence length="174" mass="18781">MRRLILLRHAKSDRPPGIGDLDRPLNPRGREAAPFMGRYLAEQGLKPDLALVSPSKRTQETWDAAAASLGAVRTETVRAIYEAPASSLLAAIREADEAAASLILVGHNPGMQDLAVKLAGHGEPGARRRLRTQFPTAAVAVIDFDVGAWSEVGHGGGRLERFVTPKELRAEFDD</sequence>
<evidence type="ECO:0000313" key="1">
    <source>
        <dbReference type="EMBL" id="GEP02178.1"/>
    </source>
</evidence>
<dbReference type="Pfam" id="PF00300">
    <property type="entry name" value="His_Phos_1"/>
    <property type="match status" value="1"/>
</dbReference>
<reference evidence="2" key="4">
    <citation type="submission" date="2023-01" db="EMBL/GenBank/DDBJ databases">
        <title>Draft genome sequence of Methylobacterium oxalidis strain NBRC 107715.</title>
        <authorList>
            <person name="Sun Q."/>
            <person name="Mori K."/>
        </authorList>
    </citation>
    <scope>NUCLEOTIDE SEQUENCE</scope>
    <source>
        <strain evidence="2">NBRC 107715</strain>
    </source>
</reference>
<dbReference type="InterPro" id="IPR013078">
    <property type="entry name" value="His_Pase_superF_clade-1"/>
</dbReference>
<dbReference type="Proteomes" id="UP000321960">
    <property type="component" value="Unassembled WGS sequence"/>
</dbReference>
<organism evidence="1 3">
    <name type="scientific">Methylobacterium oxalidis</name>
    <dbReference type="NCBI Taxonomy" id="944322"/>
    <lineage>
        <taxon>Bacteria</taxon>
        <taxon>Pseudomonadati</taxon>
        <taxon>Pseudomonadota</taxon>
        <taxon>Alphaproteobacteria</taxon>
        <taxon>Hyphomicrobiales</taxon>
        <taxon>Methylobacteriaceae</taxon>
        <taxon>Methylobacterium</taxon>
    </lineage>
</organism>
<dbReference type="InterPro" id="IPR029033">
    <property type="entry name" value="His_PPase_superfam"/>
</dbReference>
<evidence type="ECO:0000313" key="3">
    <source>
        <dbReference type="Proteomes" id="UP000321960"/>
    </source>
</evidence>
<dbReference type="EMBL" id="BSPK01000004">
    <property type="protein sequence ID" value="GLS62123.1"/>
    <property type="molecule type" value="Genomic_DNA"/>
</dbReference>
<proteinExistence type="predicted"/>
<dbReference type="Proteomes" id="UP001156856">
    <property type="component" value="Unassembled WGS sequence"/>
</dbReference>
<protein>
    <submittedName>
        <fullName evidence="1">Phosphoglycerate mutase</fullName>
    </submittedName>
</protein>
<comment type="caution">
    <text evidence="1">The sequence shown here is derived from an EMBL/GenBank/DDBJ whole genome shotgun (WGS) entry which is preliminary data.</text>
</comment>
<dbReference type="OrthoDB" id="9810154at2"/>
<gene>
    <name evidence="2" type="ORF">GCM10007888_05040</name>
    <name evidence="1" type="ORF">MOX02_02160</name>
</gene>
<name>A0A512IWT1_9HYPH</name>
<reference evidence="1 3" key="3">
    <citation type="submission" date="2019-07" db="EMBL/GenBank/DDBJ databases">
        <title>Whole genome shotgun sequence of Methylobacterium oxalidis NBRC 107715.</title>
        <authorList>
            <person name="Hosoyama A."/>
            <person name="Uohara A."/>
            <person name="Ohji S."/>
            <person name="Ichikawa N."/>
        </authorList>
    </citation>
    <scope>NUCLEOTIDE SEQUENCE [LARGE SCALE GENOMIC DNA]</scope>
    <source>
        <strain evidence="1 3">NBRC 107715</strain>
    </source>
</reference>
<keyword evidence="4" id="KW-1185">Reference proteome</keyword>
<dbReference type="SUPFAM" id="SSF53254">
    <property type="entry name" value="Phosphoglycerate mutase-like"/>
    <property type="match status" value="1"/>
</dbReference>
<dbReference type="RefSeq" id="WP_147023844.1">
    <property type="nucleotide sequence ID" value="NZ_BJZU01000003.1"/>
</dbReference>
<dbReference type="SMART" id="SM00855">
    <property type="entry name" value="PGAM"/>
    <property type="match status" value="1"/>
</dbReference>
<dbReference type="Gene3D" id="3.40.50.1240">
    <property type="entry name" value="Phosphoglycerate mutase-like"/>
    <property type="match status" value="1"/>
</dbReference>
<evidence type="ECO:0000313" key="4">
    <source>
        <dbReference type="Proteomes" id="UP001156856"/>
    </source>
</evidence>
<reference evidence="4" key="2">
    <citation type="journal article" date="2019" name="Int. J. Syst. Evol. Microbiol.">
        <title>The Global Catalogue of Microorganisms (GCM) 10K type strain sequencing project: providing services to taxonomists for standard genome sequencing and annotation.</title>
        <authorList>
            <consortium name="The Broad Institute Genomics Platform"/>
            <consortium name="The Broad Institute Genome Sequencing Center for Infectious Disease"/>
            <person name="Wu L."/>
            <person name="Ma J."/>
        </authorList>
    </citation>
    <scope>NUCLEOTIDE SEQUENCE [LARGE SCALE GENOMIC DNA]</scope>
    <source>
        <strain evidence="4">NBRC 107715</strain>
    </source>
</reference>
<dbReference type="AlphaFoldDB" id="A0A512IWT1"/>
<reference evidence="2" key="1">
    <citation type="journal article" date="2014" name="Int. J. Syst. Evol. Microbiol.">
        <title>Complete genome of a new Firmicutes species belonging to the dominant human colonic microbiota ('Ruminococcus bicirculans') reveals two chromosomes and a selective capacity to utilize plant glucans.</title>
        <authorList>
            <consortium name="NISC Comparative Sequencing Program"/>
            <person name="Wegmann U."/>
            <person name="Louis P."/>
            <person name="Goesmann A."/>
            <person name="Henrissat B."/>
            <person name="Duncan S.H."/>
            <person name="Flint H.J."/>
        </authorList>
    </citation>
    <scope>NUCLEOTIDE SEQUENCE</scope>
    <source>
        <strain evidence="2">NBRC 107715</strain>
    </source>
</reference>
<dbReference type="CDD" id="cd07067">
    <property type="entry name" value="HP_PGM_like"/>
    <property type="match status" value="1"/>
</dbReference>
<dbReference type="PANTHER" id="PTHR47623:SF1">
    <property type="entry name" value="OS09G0287300 PROTEIN"/>
    <property type="match status" value="1"/>
</dbReference>
<dbReference type="EMBL" id="BJZU01000003">
    <property type="protein sequence ID" value="GEP02178.1"/>
    <property type="molecule type" value="Genomic_DNA"/>
</dbReference>